<proteinExistence type="predicted"/>
<dbReference type="PANTHER" id="PTHR11014:SF63">
    <property type="entry name" value="METALLOPEPTIDASE, PUTATIVE (AFU_ORTHOLOGUE AFUA_6G09600)-RELATED"/>
    <property type="match status" value="1"/>
</dbReference>
<dbReference type="InterPro" id="IPR017439">
    <property type="entry name" value="Amidohydrolase"/>
</dbReference>
<gene>
    <name evidence="1" type="ORF">ACFSJU_19680</name>
</gene>
<protein>
    <submittedName>
        <fullName evidence="1">Amidohydrolase</fullName>
    </submittedName>
</protein>
<dbReference type="SUPFAM" id="SSF53187">
    <property type="entry name" value="Zn-dependent exopeptidases"/>
    <property type="match status" value="1"/>
</dbReference>
<comment type="caution">
    <text evidence="1">The sequence shown here is derived from an EMBL/GenBank/DDBJ whole genome shotgun (WGS) entry which is preliminary data.</text>
</comment>
<sequence length="78" mass="8640">MNTSQVLSAPEGTRAWQEEFYRDLHPHPELSHQERRTAERVSERLRHAGYEVHEGIGGTGVVGVLGNGTGPTVLLRAH</sequence>
<reference evidence="2" key="1">
    <citation type="journal article" date="2019" name="Int. J. Syst. Evol. Microbiol.">
        <title>The Global Catalogue of Microorganisms (GCM) 10K type strain sequencing project: providing services to taxonomists for standard genome sequencing and annotation.</title>
        <authorList>
            <consortium name="The Broad Institute Genomics Platform"/>
            <consortium name="The Broad Institute Genome Sequencing Center for Infectious Disease"/>
            <person name="Wu L."/>
            <person name="Ma J."/>
        </authorList>
    </citation>
    <scope>NUCLEOTIDE SEQUENCE [LARGE SCALE GENOMIC DNA]</scope>
    <source>
        <strain evidence="2">KCTC 42217</strain>
    </source>
</reference>
<evidence type="ECO:0000313" key="1">
    <source>
        <dbReference type="EMBL" id="MFD2164632.1"/>
    </source>
</evidence>
<feature type="non-terminal residue" evidence="1">
    <location>
        <position position="78"/>
    </location>
</feature>
<keyword evidence="2" id="KW-1185">Reference proteome</keyword>
<dbReference type="Proteomes" id="UP001597387">
    <property type="component" value="Unassembled WGS sequence"/>
</dbReference>
<name>A0ABW4ZSX7_9SPHI</name>
<evidence type="ECO:0000313" key="2">
    <source>
        <dbReference type="Proteomes" id="UP001597387"/>
    </source>
</evidence>
<accession>A0ABW4ZSX7</accession>
<organism evidence="1 2">
    <name type="scientific">Paradesertivirga mongoliensis</name>
    <dbReference type="NCBI Taxonomy" id="2100740"/>
    <lineage>
        <taxon>Bacteria</taxon>
        <taxon>Pseudomonadati</taxon>
        <taxon>Bacteroidota</taxon>
        <taxon>Sphingobacteriia</taxon>
        <taxon>Sphingobacteriales</taxon>
        <taxon>Sphingobacteriaceae</taxon>
        <taxon>Paradesertivirga</taxon>
    </lineage>
</organism>
<dbReference type="PANTHER" id="PTHR11014">
    <property type="entry name" value="PEPTIDASE M20 FAMILY MEMBER"/>
    <property type="match status" value="1"/>
</dbReference>
<dbReference type="EMBL" id="JBHUHZ010000021">
    <property type="protein sequence ID" value="MFD2164632.1"/>
    <property type="molecule type" value="Genomic_DNA"/>
</dbReference>
<dbReference type="Gene3D" id="3.40.630.10">
    <property type="entry name" value="Zn peptidases"/>
    <property type="match status" value="1"/>
</dbReference>